<organism evidence="1 2">
    <name type="scientific">Coccomyxa subellipsoidea (strain C-169)</name>
    <name type="common">Green microalga</name>
    <dbReference type="NCBI Taxonomy" id="574566"/>
    <lineage>
        <taxon>Eukaryota</taxon>
        <taxon>Viridiplantae</taxon>
        <taxon>Chlorophyta</taxon>
        <taxon>core chlorophytes</taxon>
        <taxon>Trebouxiophyceae</taxon>
        <taxon>Trebouxiophyceae incertae sedis</taxon>
        <taxon>Coccomyxaceae</taxon>
        <taxon>Coccomyxa</taxon>
        <taxon>Coccomyxa subellipsoidea</taxon>
    </lineage>
</organism>
<proteinExistence type="predicted"/>
<evidence type="ECO:0000313" key="2">
    <source>
        <dbReference type="Proteomes" id="UP000007264"/>
    </source>
</evidence>
<dbReference type="Proteomes" id="UP000007264">
    <property type="component" value="Unassembled WGS sequence"/>
</dbReference>
<dbReference type="AlphaFoldDB" id="I0YNX9"/>
<keyword evidence="2" id="KW-1185">Reference proteome</keyword>
<evidence type="ECO:0000313" key="1">
    <source>
        <dbReference type="EMBL" id="EIE20098.1"/>
    </source>
</evidence>
<dbReference type="RefSeq" id="XP_005644642.1">
    <property type="nucleotide sequence ID" value="XM_005644585.1"/>
</dbReference>
<dbReference type="GeneID" id="17038074"/>
<accession>I0YNX9</accession>
<protein>
    <submittedName>
        <fullName evidence="1">Uncharacterized protein</fullName>
    </submittedName>
</protein>
<reference evidence="1 2" key="1">
    <citation type="journal article" date="2012" name="Genome Biol.">
        <title>The genome of the polar eukaryotic microalga coccomyxa subellipsoidea reveals traits of cold adaptation.</title>
        <authorList>
            <person name="Blanc G."/>
            <person name="Agarkova I."/>
            <person name="Grimwood J."/>
            <person name="Kuo A."/>
            <person name="Brueggeman A."/>
            <person name="Dunigan D."/>
            <person name="Gurnon J."/>
            <person name="Ladunga I."/>
            <person name="Lindquist E."/>
            <person name="Lucas S."/>
            <person name="Pangilinan J."/>
            <person name="Proschold T."/>
            <person name="Salamov A."/>
            <person name="Schmutz J."/>
            <person name="Weeks D."/>
            <person name="Yamada T."/>
            <person name="Claverie J.M."/>
            <person name="Grigoriev I."/>
            <person name="Van Etten J."/>
            <person name="Lomsadze A."/>
            <person name="Borodovsky M."/>
        </authorList>
    </citation>
    <scope>NUCLEOTIDE SEQUENCE [LARGE SCALE GENOMIC DNA]</scope>
    <source>
        <strain evidence="1 2">C-169</strain>
    </source>
</reference>
<dbReference type="KEGG" id="csl:COCSUDRAFT_34039"/>
<sequence>MPHNSEQIPALPNHESAVLCSGYVCPLRQPSVLQFPSCFGPELTVSWVAISDSPSASCNWYQTSGL</sequence>
<name>I0YNX9_COCSC</name>
<comment type="caution">
    <text evidence="1">The sequence shown here is derived from an EMBL/GenBank/DDBJ whole genome shotgun (WGS) entry which is preliminary data.</text>
</comment>
<dbReference type="EMBL" id="AGSI01000016">
    <property type="protein sequence ID" value="EIE20098.1"/>
    <property type="molecule type" value="Genomic_DNA"/>
</dbReference>
<gene>
    <name evidence="1" type="ORF">COCSUDRAFT_34039</name>
</gene>